<evidence type="ECO:0008006" key="4">
    <source>
        <dbReference type="Google" id="ProtNLM"/>
    </source>
</evidence>
<feature type="chain" id="PRO_5012443600" description="Tetratricopeptide repeat protein" evidence="1">
    <location>
        <begin position="27"/>
        <end position="589"/>
    </location>
</feature>
<comment type="caution">
    <text evidence="2">The sequence shown here is derived from an EMBL/GenBank/DDBJ whole genome shotgun (WGS) entry which is preliminary data.</text>
</comment>
<evidence type="ECO:0000313" key="2">
    <source>
        <dbReference type="EMBL" id="OXE50219.1"/>
    </source>
</evidence>
<organism evidence="2 3">
    <name type="scientific">Turicimonas muris</name>
    <dbReference type="NCBI Taxonomy" id="1796652"/>
    <lineage>
        <taxon>Bacteria</taxon>
        <taxon>Pseudomonadati</taxon>
        <taxon>Pseudomonadota</taxon>
        <taxon>Betaproteobacteria</taxon>
        <taxon>Burkholderiales</taxon>
        <taxon>Sutterellaceae</taxon>
        <taxon>Turicimonas</taxon>
    </lineage>
</organism>
<reference evidence="3" key="1">
    <citation type="submission" date="2017-05" db="EMBL/GenBank/DDBJ databases">
        <title>Improved OligoMM genomes.</title>
        <authorList>
            <person name="Garzetti D."/>
        </authorList>
    </citation>
    <scope>NUCLEOTIDE SEQUENCE [LARGE SCALE GENOMIC DNA]</scope>
    <source>
        <strain evidence="3">YL45</strain>
    </source>
</reference>
<keyword evidence="1" id="KW-0732">Signal</keyword>
<feature type="signal peptide" evidence="1">
    <location>
        <begin position="1"/>
        <end position="26"/>
    </location>
</feature>
<dbReference type="Gene3D" id="1.25.40.10">
    <property type="entry name" value="Tetratricopeptide repeat domain"/>
    <property type="match status" value="2"/>
</dbReference>
<dbReference type="Pfam" id="PF13174">
    <property type="entry name" value="TPR_6"/>
    <property type="match status" value="2"/>
</dbReference>
<dbReference type="Pfam" id="PF13431">
    <property type="entry name" value="TPR_17"/>
    <property type="match status" value="1"/>
</dbReference>
<dbReference type="PANTHER" id="PTHR12558">
    <property type="entry name" value="CELL DIVISION CYCLE 16,23,27"/>
    <property type="match status" value="1"/>
</dbReference>
<gene>
    <name evidence="2" type="ORF">ADH67_04290</name>
</gene>
<sequence length="589" mass="66071">MGFNRLVSCLCAAAIAFTAIPMTADAAAVPASKKELNLVFDPPKPKKFSPDSLPEIELTGGLLFQLIASEIALQRNELGAAYSTYMNVAEETGDPRLAERAVQIAQVAQAPREIMRSVLLWNKLAPGNRHAQEMLIRIGLHYQEYNKILLTTQSFLSQVEDPGKVILGLQSQLLIGKDRKKALTFFRKATEKFKRLPETKLGLARLEGLAGNQKAAEKFAKESYKQKPNPESVMTLVSVLLQKKSNAGQKEARQVLSQYLAKNPKDLRIRDSYAHLLLLSSDYNQLIELVKKYPNDYEFELSTAVSLLQNNHEAEAEVLLTKLAKLPQDDAENGTIPQKALLLLSEVSLENKKYEEALALADRVVGSMKPAALIQKANVYSHEDKHKEALEVLKQVDPGDNSAVAEEVAAVESRLIAELNGDTEALKTLEKYLQKYPESKSLFYEAAMIAERLDLISMAENYLKRALEIDPNFANAYNSLGYTLLERTNRLKEAGENIRKAYQLDPSNPYILDSMGWLSFKEKKYTEAIGYLNDALQLLESEDIMLHLAEAYWVSDQKDEARLVLKRAKELWPDSEDTEALIKRLGIKE</sequence>
<accession>A0A227KPZ0</accession>
<dbReference type="AlphaFoldDB" id="A0A227KPZ0"/>
<name>A0A227KPZ0_9BURK</name>
<proteinExistence type="predicted"/>
<dbReference type="SUPFAM" id="SSF48452">
    <property type="entry name" value="TPR-like"/>
    <property type="match status" value="2"/>
</dbReference>
<dbReference type="InterPro" id="IPR011990">
    <property type="entry name" value="TPR-like_helical_dom_sf"/>
</dbReference>
<dbReference type="GeneID" id="78362362"/>
<dbReference type="InterPro" id="IPR019734">
    <property type="entry name" value="TPR_rpt"/>
</dbReference>
<keyword evidence="3" id="KW-1185">Reference proteome</keyword>
<protein>
    <recommendedName>
        <fullName evidence="4">Tetratricopeptide repeat protein</fullName>
    </recommendedName>
</protein>
<dbReference type="RefSeq" id="WP_084081548.1">
    <property type="nucleotide sequence ID" value="NZ_CAJTBZ010000027.1"/>
</dbReference>
<dbReference type="PANTHER" id="PTHR12558:SF13">
    <property type="entry name" value="CELL DIVISION CYCLE PROTEIN 27 HOMOLOG"/>
    <property type="match status" value="1"/>
</dbReference>
<evidence type="ECO:0000313" key="3">
    <source>
        <dbReference type="Proteomes" id="UP000214610"/>
    </source>
</evidence>
<dbReference type="SMART" id="SM00028">
    <property type="entry name" value="TPR"/>
    <property type="match status" value="6"/>
</dbReference>
<dbReference type="EMBL" id="NHMP01000002">
    <property type="protein sequence ID" value="OXE50219.1"/>
    <property type="molecule type" value="Genomic_DNA"/>
</dbReference>
<dbReference type="Proteomes" id="UP000214610">
    <property type="component" value="Unassembled WGS sequence"/>
</dbReference>
<evidence type="ECO:0000256" key="1">
    <source>
        <dbReference type="SAM" id="SignalP"/>
    </source>
</evidence>